<feature type="transmembrane region" description="Helical" evidence="5">
    <location>
        <begin position="12"/>
        <end position="33"/>
    </location>
</feature>
<dbReference type="InterPro" id="IPR036259">
    <property type="entry name" value="MFS_trans_sf"/>
</dbReference>
<evidence type="ECO:0000256" key="1">
    <source>
        <dbReference type="ARBA" id="ARBA00004127"/>
    </source>
</evidence>
<evidence type="ECO:0000313" key="6">
    <source>
        <dbReference type="Ensembl" id="ENSSSCP00035048563.1"/>
    </source>
</evidence>
<keyword evidence="3 5" id="KW-1133">Transmembrane helix</keyword>
<reference evidence="6" key="1">
    <citation type="submission" date="2025-08" db="UniProtKB">
        <authorList>
            <consortium name="Ensembl"/>
        </authorList>
    </citation>
    <scope>IDENTIFICATION</scope>
</reference>
<dbReference type="GO" id="GO:0016020">
    <property type="term" value="C:membrane"/>
    <property type="evidence" value="ECO:0007669"/>
    <property type="project" value="InterPro"/>
</dbReference>
<dbReference type="SUPFAM" id="SSF103473">
    <property type="entry name" value="MFS general substrate transporter"/>
    <property type="match status" value="1"/>
</dbReference>
<evidence type="ECO:0000256" key="3">
    <source>
        <dbReference type="ARBA" id="ARBA00022989"/>
    </source>
</evidence>
<dbReference type="AlphaFoldDB" id="A0A8D1BTQ9"/>
<accession>A0A8D1BTQ9</accession>
<feature type="transmembrane region" description="Helical" evidence="5">
    <location>
        <begin position="242"/>
        <end position="260"/>
    </location>
</feature>
<evidence type="ECO:0000256" key="5">
    <source>
        <dbReference type="SAM" id="Phobius"/>
    </source>
</evidence>
<name>A0A8D1BTQ9_PIG</name>
<dbReference type="InterPro" id="IPR005828">
    <property type="entry name" value="MFS_sugar_transport-like"/>
</dbReference>
<sequence>MAFTELLEQTGAGGLFQALQALTLLLLSIWMPFLMLAENFSAGHRCWAPLLDNGSEVSTHLTPEALLAVSIPPGLNQEPHQCLHFRQPQCEAATEPCVDGWVSDHSEFTSTIVTEWDLVCAHQGQKPLGQPIFMAGTIAGSIVLGLLSHRLGRKPKLSWCCLQVAVATISTIVAPNFLVYCGLRFLSSVGWSGLLLTSTMLTVEWTTTRMRAVTVTMMACSYGVGQMALGATAFALRDWRPIQLAVSVPFFVIFLISWWLPESARRLIIMGKLDQALQELKKVAKINGHQEAKRTLTIEVLTSNMEEEVAAAKSHHSVLDLFRELTLRWRICSFCFNLSYYGLVLDLQKLGRDIFLLQVFFGAVDFLAQATMAFLLRFFGCRTILASSLAMSGLAILANLQALRMALAVLGKACFAVSLTCLMIYKLELLPTVLRGWAPRDTQQGARGTQCDPLIRMTHQVLPLLPFLAYGILPTVAMTHSHAGITFSTNSLIKWLLEHTHTHTHTHTSLAQTCFQVSVNNRMKTPRTAPGPQRMLCIHGCCVSGDGLHGRPSH</sequence>
<dbReference type="GO" id="GO:0012505">
    <property type="term" value="C:endomembrane system"/>
    <property type="evidence" value="ECO:0007669"/>
    <property type="project" value="UniProtKB-SubCell"/>
</dbReference>
<feature type="transmembrane region" description="Helical" evidence="5">
    <location>
        <begin position="383"/>
        <end position="400"/>
    </location>
</feature>
<dbReference type="Gene3D" id="1.20.1250.20">
    <property type="entry name" value="MFS general substrate transporter like domains"/>
    <property type="match status" value="1"/>
</dbReference>
<feature type="transmembrane region" description="Helical" evidence="5">
    <location>
        <begin position="355"/>
        <end position="376"/>
    </location>
</feature>
<evidence type="ECO:0000256" key="4">
    <source>
        <dbReference type="ARBA" id="ARBA00023136"/>
    </source>
</evidence>
<evidence type="ECO:0000256" key="2">
    <source>
        <dbReference type="ARBA" id="ARBA00022692"/>
    </source>
</evidence>
<feature type="transmembrane region" description="Helical" evidence="5">
    <location>
        <begin position="185"/>
        <end position="203"/>
    </location>
</feature>
<dbReference type="PANTHER" id="PTHR24064">
    <property type="entry name" value="SOLUTE CARRIER FAMILY 22 MEMBER"/>
    <property type="match status" value="1"/>
</dbReference>
<feature type="transmembrane region" description="Helical" evidence="5">
    <location>
        <begin position="215"/>
        <end position="236"/>
    </location>
</feature>
<organism evidence="6 7">
    <name type="scientific">Sus scrofa</name>
    <name type="common">Pig</name>
    <dbReference type="NCBI Taxonomy" id="9823"/>
    <lineage>
        <taxon>Eukaryota</taxon>
        <taxon>Metazoa</taxon>
        <taxon>Chordata</taxon>
        <taxon>Craniata</taxon>
        <taxon>Vertebrata</taxon>
        <taxon>Euteleostomi</taxon>
        <taxon>Mammalia</taxon>
        <taxon>Eutheria</taxon>
        <taxon>Laurasiatheria</taxon>
        <taxon>Artiodactyla</taxon>
        <taxon>Suina</taxon>
        <taxon>Suidae</taxon>
        <taxon>Sus</taxon>
    </lineage>
</organism>
<dbReference type="Proteomes" id="UP000694720">
    <property type="component" value="Unplaced"/>
</dbReference>
<keyword evidence="4 5" id="KW-0472">Membrane</keyword>
<evidence type="ECO:0000313" key="7">
    <source>
        <dbReference type="Proteomes" id="UP000694720"/>
    </source>
</evidence>
<protein>
    <recommendedName>
        <fullName evidence="8">Solute carrier family 22 member 11</fullName>
    </recommendedName>
</protein>
<keyword evidence="2 5" id="KW-0812">Transmembrane</keyword>
<feature type="transmembrane region" description="Helical" evidence="5">
    <location>
        <begin position="327"/>
        <end position="343"/>
    </location>
</feature>
<dbReference type="GO" id="GO:0022857">
    <property type="term" value="F:transmembrane transporter activity"/>
    <property type="evidence" value="ECO:0007669"/>
    <property type="project" value="InterPro"/>
</dbReference>
<dbReference type="Ensembl" id="ENSSSCT00035111048.1">
    <property type="protein sequence ID" value="ENSSSCP00035048563.1"/>
    <property type="gene ID" value="ENSSSCG00035080898.1"/>
</dbReference>
<evidence type="ECO:0008006" key="8">
    <source>
        <dbReference type="Google" id="ProtNLM"/>
    </source>
</evidence>
<feature type="transmembrane region" description="Helical" evidence="5">
    <location>
        <begin position="159"/>
        <end position="179"/>
    </location>
</feature>
<dbReference type="Pfam" id="PF00083">
    <property type="entry name" value="Sugar_tr"/>
    <property type="match status" value="1"/>
</dbReference>
<proteinExistence type="predicted"/>
<comment type="subcellular location">
    <subcellularLocation>
        <location evidence="1">Endomembrane system</location>
        <topology evidence="1">Multi-pass membrane protein</topology>
    </subcellularLocation>
</comment>